<keyword evidence="3" id="KW-1185">Reference proteome</keyword>
<dbReference type="EMBL" id="JAQJAE010000003">
    <property type="protein sequence ID" value="KAJ5602541.1"/>
    <property type="molecule type" value="Genomic_DNA"/>
</dbReference>
<feature type="compositionally biased region" description="Polar residues" evidence="1">
    <location>
        <begin position="414"/>
        <end position="427"/>
    </location>
</feature>
<dbReference type="Proteomes" id="UP001213799">
    <property type="component" value="Unassembled WGS sequence"/>
</dbReference>
<reference evidence="2" key="1">
    <citation type="journal article" date="2023" name="IMA Fungus">
        <title>Comparative genomic study of the Penicillium genus elucidates a diverse pangenome and 15 lateral gene transfer events.</title>
        <authorList>
            <person name="Petersen C."/>
            <person name="Sorensen T."/>
            <person name="Nielsen M.R."/>
            <person name="Sondergaard T.E."/>
            <person name="Sorensen J.L."/>
            <person name="Fitzpatrick D.A."/>
            <person name="Frisvad J.C."/>
            <person name="Nielsen K.L."/>
        </authorList>
    </citation>
    <scope>NUCLEOTIDE SEQUENCE</scope>
    <source>
        <strain evidence="2">IBT 12815</strain>
    </source>
</reference>
<proteinExistence type="predicted"/>
<gene>
    <name evidence="2" type="ORF">N7537_005497</name>
</gene>
<feature type="compositionally biased region" description="Low complexity" evidence="1">
    <location>
        <begin position="470"/>
        <end position="494"/>
    </location>
</feature>
<feature type="region of interest" description="Disordered" evidence="1">
    <location>
        <begin position="413"/>
        <end position="571"/>
    </location>
</feature>
<evidence type="ECO:0000313" key="3">
    <source>
        <dbReference type="Proteomes" id="UP001213799"/>
    </source>
</evidence>
<feature type="compositionally biased region" description="Polar residues" evidence="1">
    <location>
        <begin position="666"/>
        <end position="679"/>
    </location>
</feature>
<feature type="compositionally biased region" description="Polar residues" evidence="1">
    <location>
        <begin position="592"/>
        <end position="616"/>
    </location>
</feature>
<feature type="region of interest" description="Disordered" evidence="1">
    <location>
        <begin position="249"/>
        <end position="314"/>
    </location>
</feature>
<feature type="compositionally biased region" description="Low complexity" evidence="1">
    <location>
        <begin position="513"/>
        <end position="524"/>
    </location>
</feature>
<dbReference type="RefSeq" id="XP_056752339.1">
    <property type="nucleotide sequence ID" value="XM_056896554.1"/>
</dbReference>
<comment type="caution">
    <text evidence="2">The sequence shown here is derived from an EMBL/GenBank/DDBJ whole genome shotgun (WGS) entry which is preliminary data.</text>
</comment>
<feature type="compositionally biased region" description="Polar residues" evidence="1">
    <location>
        <begin position="443"/>
        <end position="462"/>
    </location>
</feature>
<feature type="region of interest" description="Disordered" evidence="1">
    <location>
        <begin position="44"/>
        <end position="88"/>
    </location>
</feature>
<accession>A0AAD6E5W9</accession>
<feature type="region of interest" description="Disordered" evidence="1">
    <location>
        <begin position="589"/>
        <end position="713"/>
    </location>
</feature>
<feature type="compositionally biased region" description="Polar residues" evidence="1">
    <location>
        <begin position="525"/>
        <end position="534"/>
    </location>
</feature>
<organism evidence="2 3">
    <name type="scientific">Penicillium hordei</name>
    <dbReference type="NCBI Taxonomy" id="40994"/>
    <lineage>
        <taxon>Eukaryota</taxon>
        <taxon>Fungi</taxon>
        <taxon>Dikarya</taxon>
        <taxon>Ascomycota</taxon>
        <taxon>Pezizomycotina</taxon>
        <taxon>Eurotiomycetes</taxon>
        <taxon>Eurotiomycetidae</taxon>
        <taxon>Eurotiales</taxon>
        <taxon>Aspergillaceae</taxon>
        <taxon>Penicillium</taxon>
    </lineage>
</organism>
<protein>
    <submittedName>
        <fullName evidence="2">Uncharacterized protein</fullName>
    </submittedName>
</protein>
<feature type="compositionally biased region" description="Low complexity" evidence="1">
    <location>
        <begin position="68"/>
        <end position="85"/>
    </location>
</feature>
<feature type="compositionally biased region" description="Pro residues" evidence="1">
    <location>
        <begin position="300"/>
        <end position="311"/>
    </location>
</feature>
<feature type="compositionally biased region" description="Polar residues" evidence="1">
    <location>
        <begin position="495"/>
        <end position="506"/>
    </location>
</feature>
<name>A0AAD6E5W9_9EURO</name>
<evidence type="ECO:0000256" key="1">
    <source>
        <dbReference type="SAM" id="MobiDB-lite"/>
    </source>
</evidence>
<feature type="compositionally biased region" description="Polar residues" evidence="1">
    <location>
        <begin position="551"/>
        <end position="571"/>
    </location>
</feature>
<feature type="compositionally biased region" description="Low complexity" evidence="1">
    <location>
        <begin position="617"/>
        <end position="635"/>
    </location>
</feature>
<dbReference type="GeneID" id="81586796"/>
<sequence>MTLICSQNKRDLAFKPVEYPAPEKSALTTLSTTELRKPRIRFNTMGDHTQDPAFHRSPSLSSDDDTPDFSNEPTSTNNTAGSGSSWFPSQTTLDILQAHLAVDPNSGSSETSEPRVHPDFFVYLERLRRLNETTRVNARREVEAWHQAVFGPNQSQDQASQTVNSQQPHASHMINESHDEASRMINESQDGDYRMLDESEDEASRILNESYQGNSQFTNEFNQPSYHAGTEHVLQPSGMGVREQHGTQYPTAAESSGPIPHVHFETPDPMDTAARDHAHHHRPPSPYPAVTRGESSAAPNPMPPPAIPAPEPRGYTDWGNPYRFPFDPAPFPENATPYAPERIIQAWLIRQQLIAGVRPEDIEPMSVPRGRRHRTPPYMILNESGAHIIRIEPASFEGVMLPLPVLPWLPRRPSSNAPTASVSSNAPDASGLPTGPNIATAPNPASTLNLSVASNPTTNQPVASHLPAGATSLAALTPPDPPALTADPSSASTLNSSVAPNASAPQTIPVDLSSASSLNSSVTSNMPATTNPPVSSHLPAAPVLADPTVVSDPTYTPEQSSGDPNQDVAESQTADPRMVAFFQPLRLHEPTNLPSLSGPDSNPERPSTSAFSSNENSQTSAVALQSQSQASLPQTVQNRTDADSIGSQEVHGVGVSRGPSQDRDSSTISPLSNEGTETGNVPPPHTPNGNGVVHHAITLSEPEDPDEPGAPRLRRFTIDGTDDSLVVGRFSEEVKAAGDQPSFRGLI</sequence>
<evidence type="ECO:0000313" key="2">
    <source>
        <dbReference type="EMBL" id="KAJ5602541.1"/>
    </source>
</evidence>
<dbReference type="AlphaFoldDB" id="A0AAD6E5W9"/>
<reference evidence="2" key="2">
    <citation type="submission" date="2023-01" db="EMBL/GenBank/DDBJ databases">
        <authorList>
            <person name="Petersen C."/>
        </authorList>
    </citation>
    <scope>NUCLEOTIDE SEQUENCE</scope>
    <source>
        <strain evidence="2">IBT 12815</strain>
    </source>
</reference>